<dbReference type="PROSITE" id="PS50110">
    <property type="entry name" value="RESPONSE_REGULATORY"/>
    <property type="match status" value="1"/>
</dbReference>
<dbReference type="SUPFAM" id="SSF52172">
    <property type="entry name" value="CheY-like"/>
    <property type="match status" value="1"/>
</dbReference>
<keyword evidence="3" id="KW-0597">Phosphoprotein</keyword>
<dbReference type="NCBIfam" id="TIGR00254">
    <property type="entry name" value="GGDEF"/>
    <property type="match status" value="1"/>
</dbReference>
<dbReference type="RefSeq" id="WP_013120627.1">
    <property type="nucleotide sequence ID" value="NC_014152.1"/>
</dbReference>
<dbReference type="InterPro" id="IPR050469">
    <property type="entry name" value="Diguanylate_Cyclase"/>
</dbReference>
<keyword evidence="7" id="KW-1185">Reference proteome</keyword>
<dbReference type="InterPro" id="IPR043128">
    <property type="entry name" value="Rev_trsase/Diguanyl_cyclase"/>
</dbReference>
<dbReference type="InterPro" id="IPR001789">
    <property type="entry name" value="Sig_transdc_resp-reg_receiver"/>
</dbReference>
<evidence type="ECO:0000256" key="1">
    <source>
        <dbReference type="ARBA" id="ARBA00018672"/>
    </source>
</evidence>
<evidence type="ECO:0000313" key="7">
    <source>
        <dbReference type="Proteomes" id="UP000002377"/>
    </source>
</evidence>
<dbReference type="FunFam" id="3.30.70.270:FF:000001">
    <property type="entry name" value="Diguanylate cyclase domain protein"/>
    <property type="match status" value="1"/>
</dbReference>
<dbReference type="PANTHER" id="PTHR45138:SF9">
    <property type="entry name" value="DIGUANYLATE CYCLASE DGCM-RELATED"/>
    <property type="match status" value="1"/>
</dbReference>
<dbReference type="InterPro" id="IPR029787">
    <property type="entry name" value="Nucleotide_cyclase"/>
</dbReference>
<dbReference type="GO" id="GO:0005886">
    <property type="term" value="C:plasma membrane"/>
    <property type="evidence" value="ECO:0007669"/>
    <property type="project" value="TreeGrafter"/>
</dbReference>
<dbReference type="GO" id="GO:0000160">
    <property type="term" value="P:phosphorelay signal transduction system"/>
    <property type="evidence" value="ECO:0007669"/>
    <property type="project" value="InterPro"/>
</dbReference>
<feature type="modified residue" description="4-aspartylphosphate" evidence="3">
    <location>
        <position position="56"/>
    </location>
</feature>
<dbReference type="SMART" id="SM00267">
    <property type="entry name" value="GGDEF"/>
    <property type="match status" value="1"/>
</dbReference>
<dbReference type="SMART" id="SM00448">
    <property type="entry name" value="REC"/>
    <property type="match status" value="1"/>
</dbReference>
<evidence type="ECO:0000313" key="6">
    <source>
        <dbReference type="EMBL" id="ADG82614.1"/>
    </source>
</evidence>
<evidence type="ECO:0000259" key="5">
    <source>
        <dbReference type="PROSITE" id="PS50887"/>
    </source>
</evidence>
<organism evidence="6 7">
    <name type="scientific">Thermincola potens (strain JR)</name>
    <dbReference type="NCBI Taxonomy" id="635013"/>
    <lineage>
        <taxon>Bacteria</taxon>
        <taxon>Bacillati</taxon>
        <taxon>Bacillota</taxon>
        <taxon>Clostridia</taxon>
        <taxon>Eubacteriales</taxon>
        <taxon>Thermincolaceae</taxon>
        <taxon>Thermincola</taxon>
    </lineage>
</organism>
<dbReference type="AlphaFoldDB" id="D5X7P4"/>
<accession>D5X7P4</accession>
<dbReference type="PANTHER" id="PTHR45138">
    <property type="entry name" value="REGULATORY COMPONENTS OF SENSORY TRANSDUCTION SYSTEM"/>
    <property type="match status" value="1"/>
</dbReference>
<dbReference type="Pfam" id="PF00990">
    <property type="entry name" value="GGDEF"/>
    <property type="match status" value="1"/>
</dbReference>
<dbReference type="InterPro" id="IPR000160">
    <property type="entry name" value="GGDEF_dom"/>
</dbReference>
<dbReference type="STRING" id="635013.TherJR_1765"/>
<dbReference type="Pfam" id="PF00072">
    <property type="entry name" value="Response_reg"/>
    <property type="match status" value="1"/>
</dbReference>
<dbReference type="OrthoDB" id="9783388at2"/>
<feature type="domain" description="GGDEF" evidence="5">
    <location>
        <begin position="163"/>
        <end position="301"/>
    </location>
</feature>
<dbReference type="Gene3D" id="3.30.70.270">
    <property type="match status" value="1"/>
</dbReference>
<dbReference type="CDD" id="cd17574">
    <property type="entry name" value="REC_OmpR"/>
    <property type="match status" value="1"/>
</dbReference>
<dbReference type="KEGG" id="tjr:TherJR_1765"/>
<name>D5X7P4_THEPJ</name>
<dbReference type="HOGENOM" id="CLU_000445_11_28_9"/>
<dbReference type="eggNOG" id="COG3706">
    <property type="taxonomic scope" value="Bacteria"/>
</dbReference>
<evidence type="ECO:0000259" key="4">
    <source>
        <dbReference type="PROSITE" id="PS50110"/>
    </source>
</evidence>
<dbReference type="Gene3D" id="3.40.50.2300">
    <property type="match status" value="1"/>
</dbReference>
<protein>
    <recommendedName>
        <fullName evidence="1">Stage 0 sporulation protein A homolog</fullName>
    </recommendedName>
</protein>
<comment type="function">
    <text evidence="2">May play the central regulatory role in sporulation. It may be an element of the effector pathway responsible for the activation of sporulation genes in response to nutritional stress. Spo0A may act in concert with spo0H (a sigma factor) to control the expression of some genes that are critical to the sporulation process.</text>
</comment>
<dbReference type="SUPFAM" id="SSF55073">
    <property type="entry name" value="Nucleotide cyclase"/>
    <property type="match status" value="1"/>
</dbReference>
<feature type="domain" description="Response regulatory" evidence="4">
    <location>
        <begin position="7"/>
        <end position="123"/>
    </location>
</feature>
<sequence length="301" mass="34623">MQETKNHILIVEDNPLTANQLKSFLETVGYKVSLCLNAEQARNFLTEETPDLIILDIILPDTDGYELCRWIREETRLRLIPIIFVSAKDGLDDKVVGLQAGGDDYITKPFAMEELLARIEVILQRMRVFHELSMRDELTGSYNRRYFNERLTEEVHRVKRYGRPLTVAMIDIDHFKQVNDTYGHQVGDFVLTKLVEFLQNNLRKSDLVARFGGEEFVVLLTEIDADSAERLMERIRSALENATFIYNREPLFEKISVKITVSIGLASCPKDATDPERIISLADEALYIAKNTGRNRIVKHC</sequence>
<evidence type="ECO:0000256" key="3">
    <source>
        <dbReference type="PROSITE-ProRule" id="PRU00169"/>
    </source>
</evidence>
<dbReference type="CDD" id="cd01949">
    <property type="entry name" value="GGDEF"/>
    <property type="match status" value="1"/>
</dbReference>
<evidence type="ECO:0000256" key="2">
    <source>
        <dbReference type="ARBA" id="ARBA00024867"/>
    </source>
</evidence>
<dbReference type="Proteomes" id="UP000002377">
    <property type="component" value="Chromosome"/>
</dbReference>
<dbReference type="InterPro" id="IPR011006">
    <property type="entry name" value="CheY-like_superfamily"/>
</dbReference>
<gene>
    <name evidence="6" type="ordered locus">TherJR_1765</name>
</gene>
<dbReference type="Gene3D" id="6.10.250.690">
    <property type="match status" value="1"/>
</dbReference>
<dbReference type="GO" id="GO:1902201">
    <property type="term" value="P:negative regulation of bacterial-type flagellum-dependent cell motility"/>
    <property type="evidence" value="ECO:0007669"/>
    <property type="project" value="TreeGrafter"/>
</dbReference>
<dbReference type="GO" id="GO:0052621">
    <property type="term" value="F:diguanylate cyclase activity"/>
    <property type="evidence" value="ECO:0007669"/>
    <property type="project" value="TreeGrafter"/>
</dbReference>
<proteinExistence type="predicted"/>
<dbReference type="GO" id="GO:0043709">
    <property type="term" value="P:cell adhesion involved in single-species biofilm formation"/>
    <property type="evidence" value="ECO:0007669"/>
    <property type="project" value="TreeGrafter"/>
</dbReference>
<reference evidence="6 7" key="1">
    <citation type="submission" date="2010-05" db="EMBL/GenBank/DDBJ databases">
        <title>Complete sequence of Thermincola sp. JR.</title>
        <authorList>
            <consortium name="US DOE Joint Genome Institute"/>
            <person name="Lucas S."/>
            <person name="Copeland A."/>
            <person name="Lapidus A."/>
            <person name="Cheng J.-F."/>
            <person name="Bruce D."/>
            <person name="Goodwin L."/>
            <person name="Pitluck S."/>
            <person name="Chertkov O."/>
            <person name="Detter J.C."/>
            <person name="Han C."/>
            <person name="Tapia R."/>
            <person name="Land M."/>
            <person name="Hauser L."/>
            <person name="Kyrpides N."/>
            <person name="Mikhailova N."/>
            <person name="Hazen T.C."/>
            <person name="Woyke T."/>
        </authorList>
    </citation>
    <scope>NUCLEOTIDE SEQUENCE [LARGE SCALE GENOMIC DNA]</scope>
    <source>
        <strain evidence="6 7">JR</strain>
    </source>
</reference>
<dbReference type="EMBL" id="CP002028">
    <property type="protein sequence ID" value="ADG82614.1"/>
    <property type="molecule type" value="Genomic_DNA"/>
</dbReference>
<dbReference type="PROSITE" id="PS50887">
    <property type="entry name" value="GGDEF"/>
    <property type="match status" value="1"/>
</dbReference>